<evidence type="ECO:0000256" key="8">
    <source>
        <dbReference type="ARBA" id="ARBA00023125"/>
    </source>
</evidence>
<proteinExistence type="predicted"/>
<evidence type="ECO:0000259" key="14">
    <source>
        <dbReference type="PROSITE" id="PS50110"/>
    </source>
</evidence>
<dbReference type="GO" id="GO:0006355">
    <property type="term" value="P:regulation of DNA-templated transcription"/>
    <property type="evidence" value="ECO:0007669"/>
    <property type="project" value="InterPro"/>
</dbReference>
<dbReference type="STRING" id="407234.SAMN05421795_102629"/>
<dbReference type="FunFam" id="3.40.50.300:FF:000006">
    <property type="entry name" value="DNA-binding transcriptional regulator NtrC"/>
    <property type="match status" value="1"/>
</dbReference>
<organism evidence="15 16">
    <name type="scientific">Phaeovulum vinaykumarii</name>
    <dbReference type="NCBI Taxonomy" id="407234"/>
    <lineage>
        <taxon>Bacteria</taxon>
        <taxon>Pseudomonadati</taxon>
        <taxon>Pseudomonadota</taxon>
        <taxon>Alphaproteobacteria</taxon>
        <taxon>Rhodobacterales</taxon>
        <taxon>Paracoccaceae</taxon>
        <taxon>Phaeovulum</taxon>
    </lineage>
</organism>
<dbReference type="RefSeq" id="WP_407947239.1">
    <property type="nucleotide sequence ID" value="NZ_OBMN01000002.1"/>
</dbReference>
<dbReference type="InterPro" id="IPR001789">
    <property type="entry name" value="Sig_transdc_resp-reg_receiver"/>
</dbReference>
<dbReference type="InterPro" id="IPR002197">
    <property type="entry name" value="HTH_Fis"/>
</dbReference>
<dbReference type="InterPro" id="IPR003593">
    <property type="entry name" value="AAA+_ATPase"/>
</dbReference>
<dbReference type="SUPFAM" id="SSF52540">
    <property type="entry name" value="P-loop containing nucleoside triphosphate hydrolases"/>
    <property type="match status" value="1"/>
</dbReference>
<dbReference type="PANTHER" id="PTHR32071:SF117">
    <property type="entry name" value="PTS-DEPENDENT DIHYDROXYACETONE KINASE OPERON REGULATORY PROTEIN-RELATED"/>
    <property type="match status" value="1"/>
</dbReference>
<dbReference type="PROSITE" id="PS00676">
    <property type="entry name" value="SIGMA54_INTERACT_2"/>
    <property type="match status" value="1"/>
</dbReference>
<protein>
    <recommendedName>
        <fullName evidence="3">Nif-specific regulatory protein</fullName>
    </recommendedName>
</protein>
<dbReference type="GO" id="GO:0000160">
    <property type="term" value="P:phosphorelay signal transduction system"/>
    <property type="evidence" value="ECO:0007669"/>
    <property type="project" value="UniProtKB-KW"/>
</dbReference>
<evidence type="ECO:0000256" key="5">
    <source>
        <dbReference type="ARBA" id="ARBA00022840"/>
    </source>
</evidence>
<evidence type="ECO:0000256" key="6">
    <source>
        <dbReference type="ARBA" id="ARBA00023012"/>
    </source>
</evidence>
<keyword evidence="6" id="KW-0902">Two-component regulatory system</keyword>
<keyword evidence="8" id="KW-0238">DNA-binding</keyword>
<dbReference type="Gene3D" id="1.10.10.60">
    <property type="entry name" value="Homeodomain-like"/>
    <property type="match status" value="1"/>
</dbReference>
<dbReference type="SUPFAM" id="SSF46689">
    <property type="entry name" value="Homeodomain-like"/>
    <property type="match status" value="1"/>
</dbReference>
<dbReference type="InterPro" id="IPR025944">
    <property type="entry name" value="Sigma_54_int_dom_CS"/>
</dbReference>
<dbReference type="InterPro" id="IPR011006">
    <property type="entry name" value="CheY-like_superfamily"/>
</dbReference>
<sequence length="507" mass="53268">MSLPQAPRGMLSGGGSGGGGSGSGGGAGGAMRAGMAAILLVEDTPTLRLIYETMLRGQAKAILSAGSAAEAMAIFRRERPAVVVLDLMLPDGNGFDLMAEMLALAPEVRVIVITANGSVARAVEAVRAGAHDFLVKPVDETRLLTAVETACGSGGGRTFPAGARGGLPPGAFIGASPPMQEVYARIRSVARSMASVFVTGESGTGKELCAQAIHDLSPRADGPFVPLNCAAIPAERMESEVFGHLRGAFPGAMSDKAGAAIAADGGTLFLDEVCEMAPALQGKLLRFLQTLQVQPLGAARPRKVNLRIICATNRDPREAVRRGWLREDLYYRLHVVPIHLPPLRVRGDDVLRIAETALARFAREEGRALRAFSPEAAAVLLGCDWPGNVRQLLNVLRSVVVMHDGPVVSAEMLPPELIRGQCGGGAGAMPAPPDFAAPGPEPFLPDDARATALPRVWVGRTLAEIERLAIEDALARHGGSVPRAARELDVAPSTLYRKRDAWKKGRG</sequence>
<dbReference type="Proteomes" id="UP000186098">
    <property type="component" value="Unassembled WGS sequence"/>
</dbReference>
<dbReference type="InterPro" id="IPR009057">
    <property type="entry name" value="Homeodomain-like_sf"/>
</dbReference>
<gene>
    <name evidence="15" type="ORF">SAMN05421795_102629</name>
</gene>
<dbReference type="Pfam" id="PF25601">
    <property type="entry name" value="AAA_lid_14"/>
    <property type="match status" value="1"/>
</dbReference>
<feature type="domain" description="Sigma-54 factor interaction" evidence="13">
    <location>
        <begin position="172"/>
        <end position="401"/>
    </location>
</feature>
<dbReference type="PANTHER" id="PTHR32071">
    <property type="entry name" value="TRANSCRIPTIONAL REGULATORY PROTEIN"/>
    <property type="match status" value="1"/>
</dbReference>
<feature type="modified residue" description="4-aspartylphosphate" evidence="11">
    <location>
        <position position="86"/>
    </location>
</feature>
<keyword evidence="9" id="KW-0010">Activator</keyword>
<dbReference type="Gene3D" id="3.40.50.2300">
    <property type="match status" value="1"/>
</dbReference>
<comment type="function">
    <text evidence="1">Required for activation of most nif operons, which are directly involved in nitrogen fixation.</text>
</comment>
<dbReference type="Gene3D" id="3.40.50.300">
    <property type="entry name" value="P-loop containing nucleotide triphosphate hydrolases"/>
    <property type="match status" value="1"/>
</dbReference>
<dbReference type="PROSITE" id="PS50045">
    <property type="entry name" value="SIGMA54_INTERACT_4"/>
    <property type="match status" value="1"/>
</dbReference>
<feature type="compositionally biased region" description="Gly residues" evidence="12">
    <location>
        <begin position="11"/>
        <end position="26"/>
    </location>
</feature>
<feature type="domain" description="Response regulatory" evidence="14">
    <location>
        <begin position="37"/>
        <end position="151"/>
    </location>
</feature>
<dbReference type="SUPFAM" id="SSF52172">
    <property type="entry name" value="CheY-like"/>
    <property type="match status" value="1"/>
</dbReference>
<dbReference type="InterPro" id="IPR027417">
    <property type="entry name" value="P-loop_NTPase"/>
</dbReference>
<accession>A0A1N7L6U7</accession>
<dbReference type="AlphaFoldDB" id="A0A1N7L6U7"/>
<dbReference type="EMBL" id="FTOM01000002">
    <property type="protein sequence ID" value="SIS69544.1"/>
    <property type="molecule type" value="Genomic_DNA"/>
</dbReference>
<dbReference type="InterPro" id="IPR002078">
    <property type="entry name" value="Sigma_54_int"/>
</dbReference>
<evidence type="ECO:0000256" key="3">
    <source>
        <dbReference type="ARBA" id="ARBA00015308"/>
    </source>
</evidence>
<dbReference type="Pfam" id="PF02954">
    <property type="entry name" value="HTH_8"/>
    <property type="match status" value="1"/>
</dbReference>
<evidence type="ECO:0000256" key="7">
    <source>
        <dbReference type="ARBA" id="ARBA00023015"/>
    </source>
</evidence>
<keyword evidence="5" id="KW-0067">ATP-binding</keyword>
<reference evidence="16" key="1">
    <citation type="submission" date="2017-01" db="EMBL/GenBank/DDBJ databases">
        <authorList>
            <person name="Varghese N."/>
            <person name="Submissions S."/>
        </authorList>
    </citation>
    <scope>NUCLEOTIDE SEQUENCE [LARGE SCALE GENOMIC DNA]</scope>
    <source>
        <strain evidence="16">DSM 18714</strain>
    </source>
</reference>
<evidence type="ECO:0000259" key="13">
    <source>
        <dbReference type="PROSITE" id="PS50045"/>
    </source>
</evidence>
<keyword evidence="7" id="KW-0805">Transcription regulation</keyword>
<dbReference type="InterPro" id="IPR058031">
    <property type="entry name" value="AAA_lid_NorR"/>
</dbReference>
<dbReference type="Pfam" id="PF00158">
    <property type="entry name" value="Sigma54_activat"/>
    <property type="match status" value="1"/>
</dbReference>
<evidence type="ECO:0000313" key="16">
    <source>
        <dbReference type="Proteomes" id="UP000186098"/>
    </source>
</evidence>
<dbReference type="GO" id="GO:0005524">
    <property type="term" value="F:ATP binding"/>
    <property type="evidence" value="ECO:0007669"/>
    <property type="project" value="UniProtKB-KW"/>
</dbReference>
<keyword evidence="4" id="KW-0547">Nucleotide-binding</keyword>
<keyword evidence="10" id="KW-0804">Transcription</keyword>
<dbReference type="GO" id="GO:0043565">
    <property type="term" value="F:sequence-specific DNA binding"/>
    <property type="evidence" value="ECO:0007669"/>
    <property type="project" value="InterPro"/>
</dbReference>
<evidence type="ECO:0000256" key="9">
    <source>
        <dbReference type="ARBA" id="ARBA00023159"/>
    </source>
</evidence>
<evidence type="ECO:0000256" key="10">
    <source>
        <dbReference type="ARBA" id="ARBA00023163"/>
    </source>
</evidence>
<evidence type="ECO:0000256" key="1">
    <source>
        <dbReference type="ARBA" id="ARBA00002167"/>
    </source>
</evidence>
<keyword evidence="16" id="KW-1185">Reference proteome</keyword>
<keyword evidence="11" id="KW-0597">Phosphoprotein</keyword>
<dbReference type="PROSITE" id="PS00688">
    <property type="entry name" value="SIGMA54_INTERACT_3"/>
    <property type="match status" value="1"/>
</dbReference>
<comment type="subunit">
    <text evidence="2">Interacts with sigma-54.</text>
</comment>
<dbReference type="InterPro" id="IPR025943">
    <property type="entry name" value="Sigma_54_int_dom_ATP-bd_2"/>
</dbReference>
<evidence type="ECO:0000256" key="4">
    <source>
        <dbReference type="ARBA" id="ARBA00022741"/>
    </source>
</evidence>
<evidence type="ECO:0000256" key="12">
    <source>
        <dbReference type="SAM" id="MobiDB-lite"/>
    </source>
</evidence>
<name>A0A1N7L6U7_9RHOB</name>
<evidence type="ECO:0000256" key="11">
    <source>
        <dbReference type="PROSITE-ProRule" id="PRU00169"/>
    </source>
</evidence>
<dbReference type="CDD" id="cd00009">
    <property type="entry name" value="AAA"/>
    <property type="match status" value="1"/>
</dbReference>
<dbReference type="Pfam" id="PF00072">
    <property type="entry name" value="Response_reg"/>
    <property type="match status" value="1"/>
</dbReference>
<dbReference type="SMART" id="SM00382">
    <property type="entry name" value="AAA"/>
    <property type="match status" value="1"/>
</dbReference>
<dbReference type="SMART" id="SM00448">
    <property type="entry name" value="REC"/>
    <property type="match status" value="1"/>
</dbReference>
<feature type="region of interest" description="Disordered" evidence="12">
    <location>
        <begin position="1"/>
        <end position="26"/>
    </location>
</feature>
<evidence type="ECO:0000256" key="2">
    <source>
        <dbReference type="ARBA" id="ARBA00011135"/>
    </source>
</evidence>
<dbReference type="Gene3D" id="1.10.8.60">
    <property type="match status" value="1"/>
</dbReference>
<dbReference type="PROSITE" id="PS50110">
    <property type="entry name" value="RESPONSE_REGULATORY"/>
    <property type="match status" value="1"/>
</dbReference>
<evidence type="ECO:0000313" key="15">
    <source>
        <dbReference type="EMBL" id="SIS69544.1"/>
    </source>
</evidence>